<feature type="domain" description="Type II methyltransferase M.TaqI-like" evidence="6">
    <location>
        <begin position="363"/>
        <end position="611"/>
    </location>
</feature>
<dbReference type="GO" id="GO:0032259">
    <property type="term" value="P:methylation"/>
    <property type="evidence" value="ECO:0007669"/>
    <property type="project" value="UniProtKB-KW"/>
</dbReference>
<dbReference type="GO" id="GO:0009007">
    <property type="term" value="F:site-specific DNA-methyltransferase (adenine-specific) activity"/>
    <property type="evidence" value="ECO:0007669"/>
    <property type="project" value="UniProtKB-EC"/>
</dbReference>
<dbReference type="InterPro" id="IPR050953">
    <property type="entry name" value="N4_N6_ade-DNA_methylase"/>
</dbReference>
<dbReference type="PANTHER" id="PTHR33841:SF1">
    <property type="entry name" value="DNA METHYLTRANSFERASE A"/>
    <property type="match status" value="1"/>
</dbReference>
<evidence type="ECO:0000256" key="2">
    <source>
        <dbReference type="ARBA" id="ARBA00022603"/>
    </source>
</evidence>
<comment type="caution">
    <text evidence="7">The sequence shown here is derived from an EMBL/GenBank/DDBJ whole genome shotgun (WGS) entry which is preliminary data.</text>
</comment>
<evidence type="ECO:0000256" key="4">
    <source>
        <dbReference type="ARBA" id="ARBA00022691"/>
    </source>
</evidence>
<dbReference type="SUPFAM" id="SSF53335">
    <property type="entry name" value="S-adenosyl-L-methionine-dependent methyltransferases"/>
    <property type="match status" value="1"/>
</dbReference>
<protein>
    <recommendedName>
        <fullName evidence="1">site-specific DNA-methyltransferase (adenine-specific)</fullName>
        <ecNumber evidence="1">2.1.1.72</ecNumber>
    </recommendedName>
</protein>
<organism evidence="7 8">
    <name type="scientific">Bellilinea caldifistulae</name>
    <dbReference type="NCBI Taxonomy" id="360411"/>
    <lineage>
        <taxon>Bacteria</taxon>
        <taxon>Bacillati</taxon>
        <taxon>Chloroflexota</taxon>
        <taxon>Anaerolineae</taxon>
        <taxon>Anaerolineales</taxon>
        <taxon>Anaerolineaceae</taxon>
        <taxon>Bellilinea</taxon>
    </lineage>
</organism>
<dbReference type="NCBIfam" id="NF033452">
    <property type="entry name" value="BREX_1_MTaseX"/>
    <property type="match status" value="1"/>
</dbReference>
<evidence type="ECO:0000259" key="6">
    <source>
        <dbReference type="Pfam" id="PF07669"/>
    </source>
</evidence>
<name>A0A0P6X3Y9_9CHLR</name>
<dbReference type="PANTHER" id="PTHR33841">
    <property type="entry name" value="DNA METHYLTRANSFERASE YEEA-RELATED"/>
    <property type="match status" value="1"/>
</dbReference>
<dbReference type="InterPro" id="IPR047939">
    <property type="entry name" value="BREX_1_PglX"/>
</dbReference>
<dbReference type="PRINTS" id="PR00507">
    <property type="entry name" value="N12N6MTFRASE"/>
</dbReference>
<evidence type="ECO:0000256" key="3">
    <source>
        <dbReference type="ARBA" id="ARBA00022679"/>
    </source>
</evidence>
<keyword evidence="2" id="KW-0489">Methyltransferase</keyword>
<keyword evidence="8" id="KW-1185">Reference proteome</keyword>
<dbReference type="InterPro" id="IPR029063">
    <property type="entry name" value="SAM-dependent_MTases_sf"/>
</dbReference>
<reference evidence="7 8" key="1">
    <citation type="submission" date="2015-07" db="EMBL/GenBank/DDBJ databases">
        <title>Draft genome of Bellilinea caldifistulae DSM 17877.</title>
        <authorList>
            <person name="Hemp J."/>
            <person name="Ward L.M."/>
            <person name="Pace L.A."/>
            <person name="Fischer W.W."/>
        </authorList>
    </citation>
    <scope>NUCLEOTIDE SEQUENCE [LARGE SCALE GENOMIC DNA]</scope>
    <source>
        <strain evidence="7 8">GOMI-1</strain>
    </source>
</reference>
<evidence type="ECO:0000256" key="5">
    <source>
        <dbReference type="ARBA" id="ARBA00047942"/>
    </source>
</evidence>
<proteinExistence type="predicted"/>
<dbReference type="Gene3D" id="3.40.50.150">
    <property type="entry name" value="Vaccinia Virus protein VP39"/>
    <property type="match status" value="1"/>
</dbReference>
<evidence type="ECO:0000256" key="1">
    <source>
        <dbReference type="ARBA" id="ARBA00011900"/>
    </source>
</evidence>
<dbReference type="RefSeq" id="WP_061914281.1">
    <property type="nucleotide sequence ID" value="NZ_DF967971.1"/>
</dbReference>
<dbReference type="OrthoDB" id="137015at2"/>
<keyword evidence="3" id="KW-0808">Transferase</keyword>
<dbReference type="PATRIC" id="fig|360411.5.peg.873"/>
<evidence type="ECO:0000313" key="8">
    <source>
        <dbReference type="Proteomes" id="UP000050514"/>
    </source>
</evidence>
<dbReference type="Pfam" id="PF07669">
    <property type="entry name" value="Eco57I"/>
    <property type="match status" value="1"/>
</dbReference>
<dbReference type="Proteomes" id="UP000050514">
    <property type="component" value="Unassembled WGS sequence"/>
</dbReference>
<dbReference type="STRING" id="360411.AC812_02520"/>
<comment type="catalytic activity">
    <reaction evidence="5">
        <text>a 2'-deoxyadenosine in DNA + S-adenosyl-L-methionine = an N(6)-methyl-2'-deoxyadenosine in DNA + S-adenosyl-L-homocysteine + H(+)</text>
        <dbReference type="Rhea" id="RHEA:15197"/>
        <dbReference type="Rhea" id="RHEA-COMP:12418"/>
        <dbReference type="Rhea" id="RHEA-COMP:12419"/>
        <dbReference type="ChEBI" id="CHEBI:15378"/>
        <dbReference type="ChEBI" id="CHEBI:57856"/>
        <dbReference type="ChEBI" id="CHEBI:59789"/>
        <dbReference type="ChEBI" id="CHEBI:90615"/>
        <dbReference type="ChEBI" id="CHEBI:90616"/>
        <dbReference type="EC" id="2.1.1.72"/>
    </reaction>
</comment>
<accession>A0A0P6X3Y9</accession>
<keyword evidence="4" id="KW-0949">S-adenosyl-L-methionine</keyword>
<dbReference type="EC" id="2.1.1.72" evidence="1"/>
<gene>
    <name evidence="7" type="ORF">AC812_02520</name>
</gene>
<dbReference type="EMBL" id="LGHJ01000008">
    <property type="protein sequence ID" value="KPL77741.1"/>
    <property type="molecule type" value="Genomic_DNA"/>
</dbReference>
<dbReference type="GO" id="GO:0006304">
    <property type="term" value="P:DNA modification"/>
    <property type="evidence" value="ECO:0007669"/>
    <property type="project" value="InterPro"/>
</dbReference>
<evidence type="ECO:0000313" key="7">
    <source>
        <dbReference type="EMBL" id="KPL77741.1"/>
    </source>
</evidence>
<sequence>MSQPVNGRPALSDEVKKRLKPLIIELRRTLEEDLERELRRLGFDGSKDSPVPVEKLSYLTDQERAIRAELEAILAKEQESIGSFAGALEAVRREAAYTHLNRLVGLKCLELRGHLVIEGERTEAVTCRAEFGGRSKWLWTLRSRESRYRHGAQAEELLWREGLLQACATVTEEIGVLFDPADPYAQVWPSFRTLRMVVDRLNELPEDAFRTDELLGWVYQYFQTEEKEKVTAGESFTQKLKKTKKYTGPDIATYTALYTERYMVDFLLQNSIGAYWMEMYPDSPAKEAWPYYVTPATPHTRLPKPLKEWKLLDPAMGSGHFLVVAFDLLAQLYKEERQMEADGRLPAGWSVPAEQTARVILENNLHGIDIDLRAVQLAALALYLKAKELGWDESGGPPRLNLVVADAVLSRGEAYENLLAQYQDDPAIQEAIRAIWHSLEHVRELGSLVRVEEEVEDAIRKMKAKEDRDAPLISSARDWEGYKQVLFQRLREVFNVENQSTNLTSRIFGMEGWKSIGLLSLLSRRYDVVCTNPPYMGSLAFGDTLRGFLTTKYPLSSNDLFAAFIDRCVSLISEDGLISMVVQRVYWYTETFFEARKHFFNNAVMKMYADIGQGGFSEISGAAVNICLFIAGKMDSEYSGQYLRVYDRTDKQSMLLDVIKNRPRDRFFIASQRWFVKLPWATLSYWAGDELLEILGSDIVLGKYASAKSGLATGDNPRWTRLWWEVTSFHPEPPGWVPCMSGGDSRSYYTSPNLVVLWGEDGHLLRNFINANGKLKSRPQNTRYYKLEGLTFSKLSSYRVYAKYLPKGFIFLDTSRYLDTSILYRWLILVILNSRLASYLLSFVSPNYSYTSGNIESLPVPPLEELRDDELSKVVQIILRLRVLFEGENITSRDYVYNQLKTTGSFSETIIQEIFDRYLRQCWMHILEGWCELKIVNYYSLSPKTVEHVYEQIGLPVSWYPLVEGYDAIIEALPEMETLPDHIYEALRSHNRIQLSNRELEHLKDRLRAYLSGVPKYAESLNQTKDNSPDPNNNVVVNNFSNFKLSIPPETLVEELSTNLSIHPISVYWLLRELWIVENFKCTLEVNELVQDYLSAKLLAALGFHWPTRQVVEQAGGKITQDSEQIDVDGIIPITPGTGEEVLAKRFSQYLDNIFGAEHGHIVEREIGIFLGLKKHDGWGKHKPITLDRWFKDEFFKRHVSQFKKRPIAWHLTSPKGAFQAIVYYHKFDKDRLKLLRSRYVSETLKELRRQLGEAQNQAALDRRALDRAAELEEKIADVEEFDRRLGLLQEGRQREARIWVPWKSPEEQPVGWDPDINDGVRVNIAPVQRLGLLAAQVLSKKDLDSLLAPEGR</sequence>
<dbReference type="InterPro" id="IPR011639">
    <property type="entry name" value="MethylTrfase_TaqI-like_dom"/>
</dbReference>